<evidence type="ECO:0000313" key="2">
    <source>
        <dbReference type="Proteomes" id="UP000178429"/>
    </source>
</evidence>
<comment type="caution">
    <text evidence="1">The sequence shown here is derived from an EMBL/GenBank/DDBJ whole genome shotgun (WGS) entry which is preliminary data.</text>
</comment>
<protein>
    <submittedName>
        <fullName evidence="1">Uncharacterized protein</fullName>
    </submittedName>
</protein>
<gene>
    <name evidence="1" type="ORF">A2975_02040</name>
</gene>
<accession>A0A1F8C3U7</accession>
<sequence>MTAEGIKRGKEVRGRSEDFWSNTRRSALNSTYILAQVLVDCSLPVRISRVATDANGNRLSHDVAIYAEGVGEEALETISDTPELSALLAATEISTVYLGDKLVDCEWDEETKRRIVGLHHAERNRTWKYYARREVNVGEKERYNQWADEDKAKTRRVLGDLRPLRSKDIRQLIEEVVDRELPGILASNTPGV</sequence>
<dbReference type="AlphaFoldDB" id="A0A1F8C3U7"/>
<reference evidence="1 2" key="1">
    <citation type="journal article" date="2016" name="Nat. Commun.">
        <title>Thousands of microbial genomes shed light on interconnected biogeochemical processes in an aquifer system.</title>
        <authorList>
            <person name="Anantharaman K."/>
            <person name="Brown C.T."/>
            <person name="Hug L.A."/>
            <person name="Sharon I."/>
            <person name="Castelle C.J."/>
            <person name="Probst A.J."/>
            <person name="Thomas B.C."/>
            <person name="Singh A."/>
            <person name="Wilkins M.J."/>
            <person name="Karaoz U."/>
            <person name="Brodie E.L."/>
            <person name="Williams K.H."/>
            <person name="Hubbard S.S."/>
            <person name="Banfield J.F."/>
        </authorList>
    </citation>
    <scope>NUCLEOTIDE SEQUENCE [LARGE SCALE GENOMIC DNA]</scope>
</reference>
<dbReference type="STRING" id="1802525.A2975_02040"/>
<dbReference type="Proteomes" id="UP000178429">
    <property type="component" value="Unassembled WGS sequence"/>
</dbReference>
<name>A0A1F8C3U7_9BACT</name>
<proteinExistence type="predicted"/>
<organism evidence="1 2">
    <name type="scientific">Candidatus Woesebacteria bacterium RIFCSPLOWO2_01_FULL_44_14</name>
    <dbReference type="NCBI Taxonomy" id="1802525"/>
    <lineage>
        <taxon>Bacteria</taxon>
        <taxon>Candidatus Woeseibacteriota</taxon>
    </lineage>
</organism>
<evidence type="ECO:0000313" key="1">
    <source>
        <dbReference type="EMBL" id="OGM70539.1"/>
    </source>
</evidence>
<dbReference type="EMBL" id="MGHL01000004">
    <property type="protein sequence ID" value="OGM70539.1"/>
    <property type="molecule type" value="Genomic_DNA"/>
</dbReference>